<keyword evidence="1" id="KW-0732">Signal</keyword>
<evidence type="ECO:0000256" key="1">
    <source>
        <dbReference type="SAM" id="SignalP"/>
    </source>
</evidence>
<dbReference type="EMBL" id="JAGPXD010000001">
    <property type="protein sequence ID" value="KAH7375291.1"/>
    <property type="molecule type" value="Genomic_DNA"/>
</dbReference>
<organism evidence="2 3">
    <name type="scientific">Plectosphaerella cucumerina</name>
    <dbReference type="NCBI Taxonomy" id="40658"/>
    <lineage>
        <taxon>Eukaryota</taxon>
        <taxon>Fungi</taxon>
        <taxon>Dikarya</taxon>
        <taxon>Ascomycota</taxon>
        <taxon>Pezizomycotina</taxon>
        <taxon>Sordariomycetes</taxon>
        <taxon>Hypocreomycetidae</taxon>
        <taxon>Glomerellales</taxon>
        <taxon>Plectosphaerellaceae</taxon>
        <taxon>Plectosphaerella</taxon>
    </lineage>
</organism>
<proteinExistence type="predicted"/>
<evidence type="ECO:0000313" key="2">
    <source>
        <dbReference type="EMBL" id="KAH7375291.1"/>
    </source>
</evidence>
<dbReference type="OrthoDB" id="2590756at2759"/>
<dbReference type="Proteomes" id="UP000813385">
    <property type="component" value="Unassembled WGS sequence"/>
</dbReference>
<name>A0A8K0TSY5_9PEZI</name>
<feature type="chain" id="PRO_5035435390" evidence="1">
    <location>
        <begin position="28"/>
        <end position="148"/>
    </location>
</feature>
<reference evidence="2" key="1">
    <citation type="journal article" date="2021" name="Nat. Commun.">
        <title>Genetic determinants of endophytism in the Arabidopsis root mycobiome.</title>
        <authorList>
            <person name="Mesny F."/>
            <person name="Miyauchi S."/>
            <person name="Thiergart T."/>
            <person name="Pickel B."/>
            <person name="Atanasova L."/>
            <person name="Karlsson M."/>
            <person name="Huettel B."/>
            <person name="Barry K.W."/>
            <person name="Haridas S."/>
            <person name="Chen C."/>
            <person name="Bauer D."/>
            <person name="Andreopoulos W."/>
            <person name="Pangilinan J."/>
            <person name="LaButti K."/>
            <person name="Riley R."/>
            <person name="Lipzen A."/>
            <person name="Clum A."/>
            <person name="Drula E."/>
            <person name="Henrissat B."/>
            <person name="Kohler A."/>
            <person name="Grigoriev I.V."/>
            <person name="Martin F.M."/>
            <person name="Hacquard S."/>
        </authorList>
    </citation>
    <scope>NUCLEOTIDE SEQUENCE</scope>
    <source>
        <strain evidence="2">MPI-CAGE-AT-0016</strain>
    </source>
</reference>
<dbReference type="AlphaFoldDB" id="A0A8K0TSY5"/>
<sequence length="148" mass="15850">MTLTWTLTPFLSKLPLLLHVAVESAAATSFICKPSSQIKDPSLEVQLVLQSLGGSLLSTNLVSLVFIFRPEFDTTSRLVAASLASWHLWPMRRAWVRLSIAAAGNGVKEKKQTRGSQDPVVFGGPSVHLAIHAALFISLLGSAIIGSS</sequence>
<evidence type="ECO:0000313" key="3">
    <source>
        <dbReference type="Proteomes" id="UP000813385"/>
    </source>
</evidence>
<comment type="caution">
    <text evidence="2">The sequence shown here is derived from an EMBL/GenBank/DDBJ whole genome shotgun (WGS) entry which is preliminary data.</text>
</comment>
<protein>
    <submittedName>
        <fullName evidence="2">Uncharacterized protein</fullName>
    </submittedName>
</protein>
<feature type="signal peptide" evidence="1">
    <location>
        <begin position="1"/>
        <end position="27"/>
    </location>
</feature>
<keyword evidence="3" id="KW-1185">Reference proteome</keyword>
<accession>A0A8K0TSY5</accession>
<gene>
    <name evidence="2" type="ORF">B0T11DRAFT_270041</name>
</gene>